<keyword evidence="1" id="KW-0812">Transmembrane</keyword>
<reference evidence="2" key="1">
    <citation type="journal article" date="2020" name="Stud. Mycol.">
        <title>101 Dothideomycetes genomes: a test case for predicting lifestyles and emergence of pathogens.</title>
        <authorList>
            <person name="Haridas S."/>
            <person name="Albert R."/>
            <person name="Binder M."/>
            <person name="Bloem J."/>
            <person name="Labutti K."/>
            <person name="Salamov A."/>
            <person name="Andreopoulos B."/>
            <person name="Baker S."/>
            <person name="Barry K."/>
            <person name="Bills G."/>
            <person name="Bluhm B."/>
            <person name="Cannon C."/>
            <person name="Castanera R."/>
            <person name="Culley D."/>
            <person name="Daum C."/>
            <person name="Ezra D."/>
            <person name="Gonzalez J."/>
            <person name="Henrissat B."/>
            <person name="Kuo A."/>
            <person name="Liang C."/>
            <person name="Lipzen A."/>
            <person name="Lutzoni F."/>
            <person name="Magnuson J."/>
            <person name="Mondo S."/>
            <person name="Nolan M."/>
            <person name="Ohm R."/>
            <person name="Pangilinan J."/>
            <person name="Park H.-J."/>
            <person name="Ramirez L."/>
            <person name="Alfaro M."/>
            <person name="Sun H."/>
            <person name="Tritt A."/>
            <person name="Yoshinaga Y."/>
            <person name="Zwiers L.-H."/>
            <person name="Turgeon B."/>
            <person name="Goodwin S."/>
            <person name="Spatafora J."/>
            <person name="Crous P."/>
            <person name="Grigoriev I."/>
        </authorList>
    </citation>
    <scope>NUCLEOTIDE SEQUENCE</scope>
    <source>
        <strain evidence="2">CBS 175.79</strain>
    </source>
</reference>
<dbReference type="GeneID" id="54291808"/>
<protein>
    <submittedName>
        <fullName evidence="2">Uncharacterized protein</fullName>
    </submittedName>
</protein>
<evidence type="ECO:0000313" key="2">
    <source>
        <dbReference type="EMBL" id="KAF2010378.1"/>
    </source>
</evidence>
<keyword evidence="1" id="KW-1133">Transmembrane helix</keyword>
<name>A0A6A5XBP6_9PLEO</name>
<gene>
    <name evidence="2" type="ORF">BU24DRAFT_57348</name>
</gene>
<dbReference type="Proteomes" id="UP000799778">
    <property type="component" value="Unassembled WGS sequence"/>
</dbReference>
<evidence type="ECO:0000256" key="1">
    <source>
        <dbReference type="SAM" id="Phobius"/>
    </source>
</evidence>
<feature type="transmembrane region" description="Helical" evidence="1">
    <location>
        <begin position="61"/>
        <end position="84"/>
    </location>
</feature>
<sequence length="103" mass="11066">MDATLRMLDITFDLETTDSDMLKSIREARDSVHHKRNVCLRVATVGEGVAIGMKLVGKAEVGLSVVVCPALSLVCAIGLGAAGYNHCRYSKAETESEKLQNGE</sequence>
<accession>A0A6A5XBP6</accession>
<dbReference type="EMBL" id="ML978076">
    <property type="protein sequence ID" value="KAF2010378.1"/>
    <property type="molecule type" value="Genomic_DNA"/>
</dbReference>
<organism evidence="2 3">
    <name type="scientific">Aaosphaeria arxii CBS 175.79</name>
    <dbReference type="NCBI Taxonomy" id="1450172"/>
    <lineage>
        <taxon>Eukaryota</taxon>
        <taxon>Fungi</taxon>
        <taxon>Dikarya</taxon>
        <taxon>Ascomycota</taxon>
        <taxon>Pezizomycotina</taxon>
        <taxon>Dothideomycetes</taxon>
        <taxon>Pleosporomycetidae</taxon>
        <taxon>Pleosporales</taxon>
        <taxon>Pleosporales incertae sedis</taxon>
        <taxon>Aaosphaeria</taxon>
    </lineage>
</organism>
<dbReference type="RefSeq" id="XP_033378717.1">
    <property type="nucleotide sequence ID" value="XM_033534411.1"/>
</dbReference>
<proteinExistence type="predicted"/>
<keyword evidence="1" id="KW-0472">Membrane</keyword>
<keyword evidence="3" id="KW-1185">Reference proteome</keyword>
<evidence type="ECO:0000313" key="3">
    <source>
        <dbReference type="Proteomes" id="UP000799778"/>
    </source>
</evidence>
<dbReference type="AlphaFoldDB" id="A0A6A5XBP6"/>